<feature type="signal peptide" evidence="2">
    <location>
        <begin position="1"/>
        <end position="23"/>
    </location>
</feature>
<evidence type="ECO:0000256" key="1">
    <source>
        <dbReference type="SAM" id="MobiDB-lite"/>
    </source>
</evidence>
<gene>
    <name evidence="3" type="ORF">FisN_13Hh332</name>
</gene>
<keyword evidence="4" id="KW-1185">Reference proteome</keyword>
<evidence type="ECO:0000313" key="3">
    <source>
        <dbReference type="EMBL" id="GAX27580.1"/>
    </source>
</evidence>
<comment type="caution">
    <text evidence="3">The sequence shown here is derived from an EMBL/GenBank/DDBJ whole genome shotgun (WGS) entry which is preliminary data.</text>
</comment>
<feature type="chain" id="PRO_5012532128" evidence="2">
    <location>
        <begin position="24"/>
        <end position="128"/>
    </location>
</feature>
<keyword evidence="2" id="KW-0732">Signal</keyword>
<evidence type="ECO:0000313" key="4">
    <source>
        <dbReference type="Proteomes" id="UP000198406"/>
    </source>
</evidence>
<dbReference type="OrthoDB" id="53731at2759"/>
<dbReference type="AlphaFoldDB" id="A0A1Z5KML6"/>
<evidence type="ECO:0000256" key="2">
    <source>
        <dbReference type="SAM" id="SignalP"/>
    </source>
</evidence>
<name>A0A1Z5KML6_FISSO</name>
<proteinExistence type="predicted"/>
<dbReference type="Proteomes" id="UP000198406">
    <property type="component" value="Unassembled WGS sequence"/>
</dbReference>
<accession>A0A1Z5KML6</accession>
<protein>
    <submittedName>
        <fullName evidence="3">Uncharacterized protein</fullName>
    </submittedName>
</protein>
<dbReference type="InParanoid" id="A0A1Z5KML6"/>
<reference evidence="3 4" key="1">
    <citation type="journal article" date="2015" name="Plant Cell">
        <title>Oil accumulation by the oleaginous diatom Fistulifera solaris as revealed by the genome and transcriptome.</title>
        <authorList>
            <person name="Tanaka T."/>
            <person name="Maeda Y."/>
            <person name="Veluchamy A."/>
            <person name="Tanaka M."/>
            <person name="Abida H."/>
            <person name="Marechal E."/>
            <person name="Bowler C."/>
            <person name="Muto M."/>
            <person name="Sunaga Y."/>
            <person name="Tanaka M."/>
            <person name="Yoshino T."/>
            <person name="Taniguchi T."/>
            <person name="Fukuda Y."/>
            <person name="Nemoto M."/>
            <person name="Matsumoto M."/>
            <person name="Wong P.S."/>
            <person name="Aburatani S."/>
            <person name="Fujibuchi W."/>
        </authorList>
    </citation>
    <scope>NUCLEOTIDE SEQUENCE [LARGE SCALE GENOMIC DNA]</scope>
    <source>
        <strain evidence="3 4">JPCC DA0580</strain>
    </source>
</reference>
<organism evidence="3 4">
    <name type="scientific">Fistulifera solaris</name>
    <name type="common">Oleaginous diatom</name>
    <dbReference type="NCBI Taxonomy" id="1519565"/>
    <lineage>
        <taxon>Eukaryota</taxon>
        <taxon>Sar</taxon>
        <taxon>Stramenopiles</taxon>
        <taxon>Ochrophyta</taxon>
        <taxon>Bacillariophyta</taxon>
        <taxon>Bacillariophyceae</taxon>
        <taxon>Bacillariophycidae</taxon>
        <taxon>Naviculales</taxon>
        <taxon>Naviculaceae</taxon>
        <taxon>Fistulifera</taxon>
    </lineage>
</organism>
<feature type="region of interest" description="Disordered" evidence="1">
    <location>
        <begin position="72"/>
        <end position="128"/>
    </location>
</feature>
<sequence>MARMFGLVAAVSVFSLNSPSALASDLQGPVAPFASSTVHVAEAIKVLDMGLPTYGDIKDSKASVTNVKSLSTEATGMMSRSKKSSGGSDAAETPEKKPVLQKQSYTPAKPSYVPPKQEKGTPMPTYDF</sequence>
<feature type="compositionally biased region" description="Low complexity" evidence="1">
    <location>
        <begin position="76"/>
        <end position="88"/>
    </location>
</feature>
<dbReference type="EMBL" id="BDSP01000259">
    <property type="protein sequence ID" value="GAX27580.1"/>
    <property type="molecule type" value="Genomic_DNA"/>
</dbReference>